<comment type="caution">
    <text evidence="1">The sequence shown here is derived from an EMBL/GenBank/DDBJ whole genome shotgun (WGS) entry which is preliminary data.</text>
</comment>
<reference evidence="1 2" key="1">
    <citation type="journal article" date="2022" name="Front. Cell. Infect. Microbiol.">
        <title>The Genomes of Two Strains of Taenia crassiceps the Animal Model for the Study of Human Cysticercosis.</title>
        <authorList>
            <person name="Bobes R.J."/>
            <person name="Estrada K."/>
            <person name="Rios-Valencia D.G."/>
            <person name="Calderon-Gallegos A."/>
            <person name="de la Torre P."/>
            <person name="Carrero J.C."/>
            <person name="Sanchez-Flores A."/>
            <person name="Laclette J.P."/>
        </authorList>
    </citation>
    <scope>NUCLEOTIDE SEQUENCE [LARGE SCALE GENOMIC DNA]</scope>
    <source>
        <strain evidence="1">WFUcys</strain>
    </source>
</reference>
<evidence type="ECO:0000313" key="1">
    <source>
        <dbReference type="EMBL" id="KAL5112529.1"/>
    </source>
</evidence>
<evidence type="ECO:0000313" key="2">
    <source>
        <dbReference type="Proteomes" id="UP001651158"/>
    </source>
</evidence>
<dbReference type="EMBL" id="JAKROA010000001">
    <property type="protein sequence ID" value="KAL5112529.1"/>
    <property type="molecule type" value="Genomic_DNA"/>
</dbReference>
<keyword evidence="2" id="KW-1185">Reference proteome</keyword>
<dbReference type="Proteomes" id="UP001651158">
    <property type="component" value="Unassembled WGS sequence"/>
</dbReference>
<sequence>MKHDVLLLLSLPFQNHSINTSQCITRMLSMVAERPLNSPDICAPSVERKFLTSVLKEPAVCRRYGRETTQMTCLHSQSASRPHLYGHSTERSARRPHQCDVIDFFCGGVQVSSKACIDAQIKA</sequence>
<organism evidence="1 2">
    <name type="scientific">Taenia crassiceps</name>
    <dbReference type="NCBI Taxonomy" id="6207"/>
    <lineage>
        <taxon>Eukaryota</taxon>
        <taxon>Metazoa</taxon>
        <taxon>Spiralia</taxon>
        <taxon>Lophotrochozoa</taxon>
        <taxon>Platyhelminthes</taxon>
        <taxon>Cestoda</taxon>
        <taxon>Eucestoda</taxon>
        <taxon>Cyclophyllidea</taxon>
        <taxon>Taeniidae</taxon>
        <taxon>Taenia</taxon>
    </lineage>
</organism>
<name>A0ABR4QS92_9CEST</name>
<proteinExistence type="predicted"/>
<accession>A0ABR4QS92</accession>
<protein>
    <recommendedName>
        <fullName evidence="3">Secreted protein</fullName>
    </recommendedName>
</protein>
<gene>
    <name evidence="1" type="ORF">TcWFU_007477</name>
</gene>
<evidence type="ECO:0008006" key="3">
    <source>
        <dbReference type="Google" id="ProtNLM"/>
    </source>
</evidence>